<evidence type="ECO:0000313" key="8">
    <source>
        <dbReference type="Proteomes" id="UP000013307"/>
    </source>
</evidence>
<evidence type="ECO:0000256" key="5">
    <source>
        <dbReference type="ARBA" id="ARBA00023136"/>
    </source>
</evidence>
<evidence type="ECO:0000256" key="4">
    <source>
        <dbReference type="ARBA" id="ARBA00022989"/>
    </source>
</evidence>
<dbReference type="OrthoDB" id="147966at2157"/>
<dbReference type="HOGENOM" id="CLU_056469_5_0_2"/>
<dbReference type="GO" id="GO:0043190">
    <property type="term" value="C:ATP-binding cassette (ABC) transporter complex"/>
    <property type="evidence" value="ECO:0007669"/>
    <property type="project" value="InterPro"/>
</dbReference>
<proteinExistence type="predicted"/>
<name>N0BIN9_9EURY</name>
<comment type="subcellular location">
    <subcellularLocation>
        <location evidence="1">Cell membrane</location>
        <topology evidence="1">Multi-pass membrane protein</topology>
    </subcellularLocation>
</comment>
<dbReference type="InterPro" id="IPR012809">
    <property type="entry name" value="ECF_CbiQ"/>
</dbReference>
<dbReference type="GO" id="GO:0006824">
    <property type="term" value="P:cobalt ion transport"/>
    <property type="evidence" value="ECO:0007669"/>
    <property type="project" value="InterPro"/>
</dbReference>
<dbReference type="eggNOG" id="arCOG02249">
    <property type="taxonomic scope" value="Archaea"/>
</dbReference>
<dbReference type="Pfam" id="PF02361">
    <property type="entry name" value="CbiQ"/>
    <property type="match status" value="1"/>
</dbReference>
<dbReference type="EMBL" id="CP005290">
    <property type="protein sequence ID" value="AGK62192.1"/>
    <property type="molecule type" value="Genomic_DNA"/>
</dbReference>
<keyword evidence="3 6" id="KW-0812">Transmembrane</keyword>
<keyword evidence="8" id="KW-1185">Reference proteome</keyword>
<keyword evidence="5 6" id="KW-0472">Membrane</keyword>
<feature type="transmembrane region" description="Helical" evidence="6">
    <location>
        <begin position="20"/>
        <end position="36"/>
    </location>
</feature>
<evidence type="ECO:0000256" key="6">
    <source>
        <dbReference type="SAM" id="Phobius"/>
    </source>
</evidence>
<dbReference type="STRING" id="387631.Asulf_02239"/>
<dbReference type="GeneID" id="15393871"/>
<keyword evidence="4 6" id="KW-1133">Transmembrane helix</keyword>
<dbReference type="Proteomes" id="UP000013307">
    <property type="component" value="Chromosome"/>
</dbReference>
<evidence type="ECO:0000256" key="1">
    <source>
        <dbReference type="ARBA" id="ARBA00004651"/>
    </source>
</evidence>
<dbReference type="RefSeq" id="WP_015591788.1">
    <property type="nucleotide sequence ID" value="NC_021169.1"/>
</dbReference>
<dbReference type="CDD" id="cd16914">
    <property type="entry name" value="EcfT"/>
    <property type="match status" value="1"/>
</dbReference>
<dbReference type="PANTHER" id="PTHR43723">
    <property type="entry name" value="COBALT TRANSPORT PROTEIN CBIQ"/>
    <property type="match status" value="1"/>
</dbReference>
<feature type="transmembrane region" description="Helical" evidence="6">
    <location>
        <begin position="108"/>
        <end position="126"/>
    </location>
</feature>
<sequence>MRETLEHIQLSSRKVLDGSLKIHFCLLLLLFVVTSGKVSVYLAAFAIFSCLSLYAAGWYYIRILKVPVYFLISGIIIILLFIPGKTAYQLYFLKISEEGIDTAINTTLRALASLSIMSFMILTTTIPELFSTFKRLRLPGFIVEMCLLVYRVIQILLDEAAKLDMSASSRLGYASKKVFVNTTALLSYSLFLRSLKRSEKLDRAMDARCYSGEMPVLDKRSRGYKHAITITVMLISMWWFL</sequence>
<evidence type="ECO:0000256" key="2">
    <source>
        <dbReference type="ARBA" id="ARBA00022475"/>
    </source>
</evidence>
<organism evidence="7 8">
    <name type="scientific">Archaeoglobus sulfaticallidus PM70-1</name>
    <dbReference type="NCBI Taxonomy" id="387631"/>
    <lineage>
        <taxon>Archaea</taxon>
        <taxon>Methanobacteriati</taxon>
        <taxon>Methanobacteriota</taxon>
        <taxon>Archaeoglobi</taxon>
        <taxon>Archaeoglobales</taxon>
        <taxon>Archaeoglobaceae</taxon>
        <taxon>Archaeoglobus</taxon>
    </lineage>
</organism>
<evidence type="ECO:0000256" key="3">
    <source>
        <dbReference type="ARBA" id="ARBA00022692"/>
    </source>
</evidence>
<keyword evidence="2" id="KW-1003">Cell membrane</keyword>
<protein>
    <submittedName>
        <fullName evidence="7">Cobalt ABC transporter, permease protein CbiQ</fullName>
    </submittedName>
</protein>
<dbReference type="KEGG" id="ast:Asulf_02239"/>
<feature type="transmembrane region" description="Helical" evidence="6">
    <location>
        <begin position="68"/>
        <end position="88"/>
    </location>
</feature>
<reference evidence="7 8" key="1">
    <citation type="journal article" date="2013" name="Genome Announc.">
        <title>Complete Genome Sequence of the Thermophilic and Facultatively Chemolithoautotrophic Sulfate Reducer Archaeoglobus sulfaticallidus Strain PM70-1T.</title>
        <authorList>
            <person name="Stokke R."/>
            <person name="Hocking W.P."/>
            <person name="Steinsbu B.O."/>
            <person name="Steen I.H."/>
        </authorList>
    </citation>
    <scope>NUCLEOTIDE SEQUENCE [LARGE SCALE GENOMIC DNA]</scope>
    <source>
        <strain evidence="7">PM70-1</strain>
    </source>
</reference>
<gene>
    <name evidence="7" type="ORF">Asulf_02239</name>
</gene>
<evidence type="ECO:0000313" key="7">
    <source>
        <dbReference type="EMBL" id="AGK62192.1"/>
    </source>
</evidence>
<dbReference type="AlphaFoldDB" id="N0BIN9"/>
<dbReference type="InterPro" id="IPR003339">
    <property type="entry name" value="ABC/ECF_trnsptr_transmembrane"/>
</dbReference>
<dbReference type="NCBIfam" id="TIGR02454">
    <property type="entry name" value="ECF_T_CbiQ"/>
    <property type="match status" value="1"/>
</dbReference>
<dbReference type="InterPro" id="IPR052770">
    <property type="entry name" value="Cobalt_transport_CbiQ"/>
</dbReference>
<accession>N0BIN9</accession>
<dbReference type="PANTHER" id="PTHR43723:SF1">
    <property type="entry name" value="COBALT TRANSPORT PROTEIN CBIQ"/>
    <property type="match status" value="1"/>
</dbReference>